<comment type="caution">
    <text evidence="1">The sequence shown here is derived from an EMBL/GenBank/DDBJ whole genome shotgun (WGS) entry which is preliminary data.</text>
</comment>
<protein>
    <submittedName>
        <fullName evidence="1">8952_t:CDS:1</fullName>
    </submittedName>
</protein>
<gene>
    <name evidence="1" type="ORF">RFULGI_LOCUS13093</name>
</gene>
<reference evidence="1" key="1">
    <citation type="submission" date="2021-06" db="EMBL/GenBank/DDBJ databases">
        <authorList>
            <person name="Kallberg Y."/>
            <person name="Tangrot J."/>
            <person name="Rosling A."/>
        </authorList>
    </citation>
    <scope>NUCLEOTIDE SEQUENCE</scope>
    <source>
        <strain evidence="1">IN212</strain>
    </source>
</reference>
<sequence>MSSTESTQIKPDSTASNIVESQPLTSIITNANTITSTSFQNRRHSDKYDQENYINNNESSYNEFDNLLDYIYSKKQKLDWKHEVEVYLKAPRAK</sequence>
<dbReference type="AlphaFoldDB" id="A0A9N9IMW8"/>
<name>A0A9N9IMW8_9GLOM</name>
<evidence type="ECO:0000313" key="1">
    <source>
        <dbReference type="EMBL" id="CAG8744008.1"/>
    </source>
</evidence>
<accession>A0A9N9IMW8</accession>
<keyword evidence="2" id="KW-1185">Reference proteome</keyword>
<evidence type="ECO:0000313" key="2">
    <source>
        <dbReference type="Proteomes" id="UP000789396"/>
    </source>
</evidence>
<proteinExistence type="predicted"/>
<feature type="non-terminal residue" evidence="1">
    <location>
        <position position="1"/>
    </location>
</feature>
<organism evidence="1 2">
    <name type="scientific">Racocetra fulgida</name>
    <dbReference type="NCBI Taxonomy" id="60492"/>
    <lineage>
        <taxon>Eukaryota</taxon>
        <taxon>Fungi</taxon>
        <taxon>Fungi incertae sedis</taxon>
        <taxon>Mucoromycota</taxon>
        <taxon>Glomeromycotina</taxon>
        <taxon>Glomeromycetes</taxon>
        <taxon>Diversisporales</taxon>
        <taxon>Gigasporaceae</taxon>
        <taxon>Racocetra</taxon>
    </lineage>
</organism>
<dbReference type="Proteomes" id="UP000789396">
    <property type="component" value="Unassembled WGS sequence"/>
</dbReference>
<dbReference type="EMBL" id="CAJVPZ010033315">
    <property type="protein sequence ID" value="CAG8744008.1"/>
    <property type="molecule type" value="Genomic_DNA"/>
</dbReference>